<dbReference type="RefSeq" id="XP_037219211.1">
    <property type="nucleotide sequence ID" value="XM_037363567.1"/>
</dbReference>
<dbReference type="EMBL" id="JACAZF010000006">
    <property type="protein sequence ID" value="KAF7301211.1"/>
    <property type="molecule type" value="Genomic_DNA"/>
</dbReference>
<gene>
    <name evidence="2" type="ORF">MIND_00685800</name>
</gene>
<accession>A0A8H6SM81</accession>
<keyword evidence="3" id="KW-1185">Reference proteome</keyword>
<feature type="region of interest" description="Disordered" evidence="1">
    <location>
        <begin position="1"/>
        <end position="158"/>
    </location>
</feature>
<evidence type="ECO:0000313" key="2">
    <source>
        <dbReference type="EMBL" id="KAF7301211.1"/>
    </source>
</evidence>
<dbReference type="Proteomes" id="UP000636479">
    <property type="component" value="Unassembled WGS sequence"/>
</dbReference>
<evidence type="ECO:0000256" key="1">
    <source>
        <dbReference type="SAM" id="MobiDB-lite"/>
    </source>
</evidence>
<dbReference type="AlphaFoldDB" id="A0A8H6SM81"/>
<sequence length="158" mass="16811">MDSYGSNTSGNRREFTDRTDLGNNQFDSTTGRSGYGQGQDQFSSGTTAGGFESGRRDRFDDTTTGMGNNSSLGSSGNTGRMGMGDSTTYGSDSRTTGTLGNSGYSDRSEFDNGMGGKPTMGDKLKGGVEQIAGKVMNKPAMETRGQERKMGEFERSEF</sequence>
<feature type="compositionally biased region" description="Polar residues" evidence="1">
    <location>
        <begin position="85"/>
        <end position="105"/>
    </location>
</feature>
<organism evidence="2 3">
    <name type="scientific">Mycena indigotica</name>
    <dbReference type="NCBI Taxonomy" id="2126181"/>
    <lineage>
        <taxon>Eukaryota</taxon>
        <taxon>Fungi</taxon>
        <taxon>Dikarya</taxon>
        <taxon>Basidiomycota</taxon>
        <taxon>Agaricomycotina</taxon>
        <taxon>Agaricomycetes</taxon>
        <taxon>Agaricomycetidae</taxon>
        <taxon>Agaricales</taxon>
        <taxon>Marasmiineae</taxon>
        <taxon>Mycenaceae</taxon>
        <taxon>Mycena</taxon>
    </lineage>
</organism>
<protein>
    <submittedName>
        <fullName evidence="2">Carbohydrate esterase family 4 protein</fullName>
    </submittedName>
</protein>
<proteinExistence type="predicted"/>
<feature type="compositionally biased region" description="Polar residues" evidence="1">
    <location>
        <begin position="21"/>
        <end position="46"/>
    </location>
</feature>
<name>A0A8H6SM81_9AGAR</name>
<comment type="caution">
    <text evidence="2">The sequence shown here is derived from an EMBL/GenBank/DDBJ whole genome shotgun (WGS) entry which is preliminary data.</text>
</comment>
<dbReference type="GeneID" id="59346083"/>
<feature type="compositionally biased region" description="Low complexity" evidence="1">
    <location>
        <begin position="62"/>
        <end position="78"/>
    </location>
</feature>
<feature type="compositionally biased region" description="Basic and acidic residues" evidence="1">
    <location>
        <begin position="144"/>
        <end position="158"/>
    </location>
</feature>
<reference evidence="2" key="1">
    <citation type="submission" date="2020-05" db="EMBL/GenBank/DDBJ databases">
        <title>Mycena genomes resolve the evolution of fungal bioluminescence.</title>
        <authorList>
            <person name="Tsai I.J."/>
        </authorList>
    </citation>
    <scope>NUCLEOTIDE SEQUENCE</scope>
    <source>
        <strain evidence="2">171206Taipei</strain>
    </source>
</reference>
<feature type="compositionally biased region" description="Basic and acidic residues" evidence="1">
    <location>
        <begin position="11"/>
        <end position="20"/>
    </location>
</feature>
<evidence type="ECO:0000313" key="3">
    <source>
        <dbReference type="Proteomes" id="UP000636479"/>
    </source>
</evidence>
<dbReference type="OrthoDB" id="3170343at2759"/>
<feature type="compositionally biased region" description="Polar residues" evidence="1">
    <location>
        <begin position="1"/>
        <end position="10"/>
    </location>
</feature>